<feature type="signal peptide" evidence="1">
    <location>
        <begin position="1"/>
        <end position="22"/>
    </location>
</feature>
<accession>A0A418VYV5</accession>
<dbReference type="EMBL" id="QYUL01000002">
    <property type="protein sequence ID" value="RJF82336.1"/>
    <property type="molecule type" value="Genomic_DNA"/>
</dbReference>
<dbReference type="OrthoDB" id="7306317at2"/>
<keyword evidence="1" id="KW-0732">Signal</keyword>
<evidence type="ECO:0008006" key="4">
    <source>
        <dbReference type="Google" id="ProtNLM"/>
    </source>
</evidence>
<dbReference type="Proteomes" id="UP000283458">
    <property type="component" value="Unassembled WGS sequence"/>
</dbReference>
<comment type="caution">
    <text evidence="2">The sequence shown here is derived from an EMBL/GenBank/DDBJ whole genome shotgun (WGS) entry which is preliminary data.</text>
</comment>
<keyword evidence="3" id="KW-1185">Reference proteome</keyword>
<evidence type="ECO:0000256" key="1">
    <source>
        <dbReference type="SAM" id="SignalP"/>
    </source>
</evidence>
<evidence type="ECO:0000313" key="2">
    <source>
        <dbReference type="EMBL" id="RJF82336.1"/>
    </source>
</evidence>
<evidence type="ECO:0000313" key="3">
    <source>
        <dbReference type="Proteomes" id="UP000283458"/>
    </source>
</evidence>
<organism evidence="2 3">
    <name type="scientific">Azospirillum cavernae</name>
    <dbReference type="NCBI Taxonomy" id="2320860"/>
    <lineage>
        <taxon>Bacteria</taxon>
        <taxon>Pseudomonadati</taxon>
        <taxon>Pseudomonadota</taxon>
        <taxon>Alphaproteobacteria</taxon>
        <taxon>Rhodospirillales</taxon>
        <taxon>Azospirillaceae</taxon>
        <taxon>Azospirillum</taxon>
    </lineage>
</organism>
<gene>
    <name evidence="2" type="ORF">D3877_12625</name>
</gene>
<dbReference type="AlphaFoldDB" id="A0A418VYV5"/>
<dbReference type="RefSeq" id="WP_119832414.1">
    <property type="nucleotide sequence ID" value="NZ_QYUL01000002.1"/>
</dbReference>
<reference evidence="2 3" key="1">
    <citation type="submission" date="2018-09" db="EMBL/GenBank/DDBJ databases">
        <authorList>
            <person name="Zhu H."/>
        </authorList>
    </citation>
    <scope>NUCLEOTIDE SEQUENCE [LARGE SCALE GENOMIC DNA]</scope>
    <source>
        <strain evidence="2 3">K2W22B-5</strain>
    </source>
</reference>
<feature type="chain" id="PRO_5019132299" description="Argininosuccinate lyase" evidence="1">
    <location>
        <begin position="23"/>
        <end position="112"/>
    </location>
</feature>
<sequence length="112" mass="12624">MKKIALFCVAALLGGMAATAQAADSYKFNLHNKSSDSVINGFRTYEKGAWSKNWIDFTLKPGESAEMDWGSSDGNCVVPFKVSWIGYDAEEFKVDWCKVRNVYMLDKGFRFD</sequence>
<protein>
    <recommendedName>
        <fullName evidence="4">Argininosuccinate lyase</fullName>
    </recommendedName>
</protein>
<name>A0A418VYV5_9PROT</name>
<proteinExistence type="predicted"/>